<accession>A0ABQ5FW60</accession>
<comment type="caution">
    <text evidence="1">The sequence shown here is derived from an EMBL/GenBank/DDBJ whole genome shotgun (WGS) entry which is preliminary data.</text>
</comment>
<dbReference type="Proteomes" id="UP001151760">
    <property type="component" value="Unassembled WGS sequence"/>
</dbReference>
<evidence type="ECO:0000313" key="1">
    <source>
        <dbReference type="EMBL" id="GJT67494.1"/>
    </source>
</evidence>
<keyword evidence="2" id="KW-1185">Reference proteome</keyword>
<reference evidence="1" key="1">
    <citation type="journal article" date="2022" name="Int. J. Mol. Sci.">
        <title>Draft Genome of Tanacetum Coccineum: Genomic Comparison of Closely Related Tanacetum-Family Plants.</title>
        <authorList>
            <person name="Yamashiro T."/>
            <person name="Shiraishi A."/>
            <person name="Nakayama K."/>
            <person name="Satake H."/>
        </authorList>
    </citation>
    <scope>NUCLEOTIDE SEQUENCE</scope>
</reference>
<reference evidence="1" key="2">
    <citation type="submission" date="2022-01" db="EMBL/GenBank/DDBJ databases">
        <authorList>
            <person name="Yamashiro T."/>
            <person name="Shiraishi A."/>
            <person name="Satake H."/>
            <person name="Nakayama K."/>
        </authorList>
    </citation>
    <scope>NUCLEOTIDE SEQUENCE</scope>
</reference>
<dbReference type="EMBL" id="BQNB010017813">
    <property type="protein sequence ID" value="GJT67494.1"/>
    <property type="molecule type" value="Genomic_DNA"/>
</dbReference>
<gene>
    <name evidence="1" type="ORF">Tco_1018974</name>
</gene>
<evidence type="ECO:0000313" key="2">
    <source>
        <dbReference type="Proteomes" id="UP001151760"/>
    </source>
</evidence>
<name>A0ABQ5FW60_9ASTR</name>
<proteinExistence type="predicted"/>
<organism evidence="1 2">
    <name type="scientific">Tanacetum coccineum</name>
    <dbReference type="NCBI Taxonomy" id="301880"/>
    <lineage>
        <taxon>Eukaryota</taxon>
        <taxon>Viridiplantae</taxon>
        <taxon>Streptophyta</taxon>
        <taxon>Embryophyta</taxon>
        <taxon>Tracheophyta</taxon>
        <taxon>Spermatophyta</taxon>
        <taxon>Magnoliopsida</taxon>
        <taxon>eudicotyledons</taxon>
        <taxon>Gunneridae</taxon>
        <taxon>Pentapetalae</taxon>
        <taxon>asterids</taxon>
        <taxon>campanulids</taxon>
        <taxon>Asterales</taxon>
        <taxon>Asteraceae</taxon>
        <taxon>Asteroideae</taxon>
        <taxon>Anthemideae</taxon>
        <taxon>Anthemidinae</taxon>
        <taxon>Tanacetum</taxon>
    </lineage>
</organism>
<sequence>MCDGEDDDGGEGDDGGDEVVIVVGVAAVEGDGVVVWVVRGDDDVVDWNGGGDVDVERRWRCWRYCVAVVWIVARRSRRK</sequence>
<protein>
    <submittedName>
        <fullName evidence="1">Uncharacterized protein</fullName>
    </submittedName>
</protein>